<accession>A0A5P1EBM8</accession>
<keyword evidence="2" id="KW-1185">Reference proteome</keyword>
<proteinExistence type="predicted"/>
<protein>
    <recommendedName>
        <fullName evidence="3">RING-type E3 ubiquitin transferase</fullName>
    </recommendedName>
</protein>
<gene>
    <name evidence="1" type="ORF">A4U43_C09F10950</name>
</gene>
<dbReference type="EMBL" id="CM007389">
    <property type="protein sequence ID" value="ONK58316.1"/>
    <property type="molecule type" value="Genomic_DNA"/>
</dbReference>
<dbReference type="Proteomes" id="UP000243459">
    <property type="component" value="Chromosome 9"/>
</dbReference>
<evidence type="ECO:0008006" key="3">
    <source>
        <dbReference type="Google" id="ProtNLM"/>
    </source>
</evidence>
<dbReference type="Gramene" id="ONK58316">
    <property type="protein sequence ID" value="ONK58316"/>
    <property type="gene ID" value="A4U43_C09F10950"/>
</dbReference>
<organism evidence="1 2">
    <name type="scientific">Asparagus officinalis</name>
    <name type="common">Garden asparagus</name>
    <dbReference type="NCBI Taxonomy" id="4686"/>
    <lineage>
        <taxon>Eukaryota</taxon>
        <taxon>Viridiplantae</taxon>
        <taxon>Streptophyta</taxon>
        <taxon>Embryophyta</taxon>
        <taxon>Tracheophyta</taxon>
        <taxon>Spermatophyta</taxon>
        <taxon>Magnoliopsida</taxon>
        <taxon>Liliopsida</taxon>
        <taxon>Asparagales</taxon>
        <taxon>Asparagaceae</taxon>
        <taxon>Asparagoideae</taxon>
        <taxon>Asparagus</taxon>
    </lineage>
</organism>
<sequence>MYLNELSVLMVADAASPFHRRLEAVERDVHALFALHSMDVVAQAVENAQSTLGEQKQYLDEAMAKETRLLKEAVENAQSTLGEQKQYLDEAMAKETRLLKEVERATIAGE</sequence>
<name>A0A5P1EBM8_ASPOF</name>
<evidence type="ECO:0000313" key="1">
    <source>
        <dbReference type="EMBL" id="ONK58316.1"/>
    </source>
</evidence>
<reference evidence="2" key="1">
    <citation type="journal article" date="2017" name="Nat. Commun.">
        <title>The asparagus genome sheds light on the origin and evolution of a young Y chromosome.</title>
        <authorList>
            <person name="Harkess A."/>
            <person name="Zhou J."/>
            <person name="Xu C."/>
            <person name="Bowers J.E."/>
            <person name="Van der Hulst R."/>
            <person name="Ayyampalayam S."/>
            <person name="Mercati F."/>
            <person name="Riccardi P."/>
            <person name="McKain M.R."/>
            <person name="Kakrana A."/>
            <person name="Tang H."/>
            <person name="Ray J."/>
            <person name="Groenendijk J."/>
            <person name="Arikit S."/>
            <person name="Mathioni S.M."/>
            <person name="Nakano M."/>
            <person name="Shan H."/>
            <person name="Telgmann-Rauber A."/>
            <person name="Kanno A."/>
            <person name="Yue Z."/>
            <person name="Chen H."/>
            <person name="Li W."/>
            <person name="Chen Y."/>
            <person name="Xu X."/>
            <person name="Zhang Y."/>
            <person name="Luo S."/>
            <person name="Chen H."/>
            <person name="Gao J."/>
            <person name="Mao Z."/>
            <person name="Pires J.C."/>
            <person name="Luo M."/>
            <person name="Kudrna D."/>
            <person name="Wing R.A."/>
            <person name="Meyers B.C."/>
            <person name="Yi K."/>
            <person name="Kong H."/>
            <person name="Lavrijsen P."/>
            <person name="Sunseri F."/>
            <person name="Falavigna A."/>
            <person name="Ye Y."/>
            <person name="Leebens-Mack J.H."/>
            <person name="Chen G."/>
        </authorList>
    </citation>
    <scope>NUCLEOTIDE SEQUENCE [LARGE SCALE GENOMIC DNA]</scope>
    <source>
        <strain evidence="2">cv. DH0086</strain>
    </source>
</reference>
<dbReference type="AlphaFoldDB" id="A0A5P1EBM8"/>
<evidence type="ECO:0000313" key="2">
    <source>
        <dbReference type="Proteomes" id="UP000243459"/>
    </source>
</evidence>